<gene>
    <name evidence="1" type="ORF">X777_12476</name>
</gene>
<accession>A0A026W0X7</accession>
<reference evidence="1 2" key="1">
    <citation type="journal article" date="2014" name="Curr. Biol.">
        <title>The genome of the clonal raider ant Cerapachys biroi.</title>
        <authorList>
            <person name="Oxley P.R."/>
            <person name="Ji L."/>
            <person name="Fetter-Pruneda I."/>
            <person name="McKenzie S.K."/>
            <person name="Li C."/>
            <person name="Hu H."/>
            <person name="Zhang G."/>
            <person name="Kronauer D.J."/>
        </authorList>
    </citation>
    <scope>NUCLEOTIDE SEQUENCE [LARGE SCALE GENOMIC DNA]</scope>
</reference>
<sequence length="76" mass="8697">MHAGCRIKLPEEIKTKKAVVNVQSDNACFAWSVIATLYPAERHTERQSSYPHYTTVLNLKGIEFPVSLKQIKYLSF</sequence>
<organism evidence="1 2">
    <name type="scientific">Ooceraea biroi</name>
    <name type="common">Clonal raider ant</name>
    <name type="synonym">Cerapachys biroi</name>
    <dbReference type="NCBI Taxonomy" id="2015173"/>
    <lineage>
        <taxon>Eukaryota</taxon>
        <taxon>Metazoa</taxon>
        <taxon>Ecdysozoa</taxon>
        <taxon>Arthropoda</taxon>
        <taxon>Hexapoda</taxon>
        <taxon>Insecta</taxon>
        <taxon>Pterygota</taxon>
        <taxon>Neoptera</taxon>
        <taxon>Endopterygota</taxon>
        <taxon>Hymenoptera</taxon>
        <taxon>Apocrita</taxon>
        <taxon>Aculeata</taxon>
        <taxon>Formicoidea</taxon>
        <taxon>Formicidae</taxon>
        <taxon>Dorylinae</taxon>
        <taxon>Ooceraea</taxon>
    </lineage>
</organism>
<dbReference type="PANTHER" id="PTHR31511:SF12">
    <property type="entry name" value="RHO TERMINATION FACTOR N-TERMINAL DOMAIN-CONTAINING PROTEIN"/>
    <property type="match status" value="1"/>
</dbReference>
<name>A0A026W0X7_OOCBI</name>
<proteinExistence type="predicted"/>
<dbReference type="EMBL" id="KK107530">
    <property type="protein sequence ID" value="EZA49236.1"/>
    <property type="molecule type" value="Genomic_DNA"/>
</dbReference>
<keyword evidence="2" id="KW-1185">Reference proteome</keyword>
<evidence type="ECO:0000313" key="1">
    <source>
        <dbReference type="EMBL" id="EZA49236.1"/>
    </source>
</evidence>
<evidence type="ECO:0000313" key="2">
    <source>
        <dbReference type="Proteomes" id="UP000053097"/>
    </source>
</evidence>
<dbReference type="PANTHER" id="PTHR31511">
    <property type="entry name" value="PROTEIN CBG23764"/>
    <property type="match status" value="1"/>
</dbReference>
<dbReference type="AlphaFoldDB" id="A0A026W0X7"/>
<dbReference type="Proteomes" id="UP000053097">
    <property type="component" value="Unassembled WGS sequence"/>
</dbReference>
<protein>
    <submittedName>
        <fullName evidence="1">Uncharacterized protein</fullName>
    </submittedName>
</protein>